<keyword evidence="1" id="KW-0175">Coiled coil</keyword>
<accession>A0ABR9AYU6</accession>
<reference evidence="2 3" key="1">
    <citation type="submission" date="2020-09" db="EMBL/GenBank/DDBJ databases">
        <title>Paenibacillus sp. CAU 1523 isolated from sand of Haeundae Beach.</title>
        <authorList>
            <person name="Kim W."/>
        </authorList>
    </citation>
    <scope>NUCLEOTIDE SEQUENCE [LARGE SCALE GENOMIC DNA]</scope>
    <source>
        <strain evidence="2 3">CAU 1523</strain>
    </source>
</reference>
<comment type="caution">
    <text evidence="2">The sequence shown here is derived from an EMBL/GenBank/DDBJ whole genome shotgun (WGS) entry which is preliminary data.</text>
</comment>
<dbReference type="Proteomes" id="UP000634529">
    <property type="component" value="Unassembled WGS sequence"/>
</dbReference>
<keyword evidence="3" id="KW-1185">Reference proteome</keyword>
<evidence type="ECO:0000256" key="1">
    <source>
        <dbReference type="SAM" id="Coils"/>
    </source>
</evidence>
<organism evidence="2 3">
    <name type="scientific">Paenibacillus arenosi</name>
    <dbReference type="NCBI Taxonomy" id="2774142"/>
    <lineage>
        <taxon>Bacteria</taxon>
        <taxon>Bacillati</taxon>
        <taxon>Bacillota</taxon>
        <taxon>Bacilli</taxon>
        <taxon>Bacillales</taxon>
        <taxon>Paenibacillaceae</taxon>
        <taxon>Paenibacillus</taxon>
    </lineage>
</organism>
<sequence length="167" mass="19394">MKGTQEWKSNIFIDVNKFTRKNASEEGKIDIIDVLAKANHYGELLTEYEQLAAQLEEAQQIITEQCILLNDMQMTLDSLSIEEAVPKNSPPIFPDEFHHYKNESYNEQMMQGLIDAVKHFQLAEGETCRFSYRNNTIIRMHEGDKIVTLFTDDYFEHIENLVLTNGM</sequence>
<evidence type="ECO:0000313" key="3">
    <source>
        <dbReference type="Proteomes" id="UP000634529"/>
    </source>
</evidence>
<feature type="coiled-coil region" evidence="1">
    <location>
        <begin position="38"/>
        <end position="65"/>
    </location>
</feature>
<name>A0ABR9AYU6_9BACL</name>
<protein>
    <submittedName>
        <fullName evidence="2">Uncharacterized protein</fullName>
    </submittedName>
</protein>
<gene>
    <name evidence="2" type="ORF">IFO66_11175</name>
</gene>
<dbReference type="EMBL" id="JACYTN010000006">
    <property type="protein sequence ID" value="MBD8498863.1"/>
    <property type="molecule type" value="Genomic_DNA"/>
</dbReference>
<proteinExistence type="predicted"/>
<evidence type="ECO:0000313" key="2">
    <source>
        <dbReference type="EMBL" id="MBD8498863.1"/>
    </source>
</evidence>
<dbReference type="RefSeq" id="WP_192025220.1">
    <property type="nucleotide sequence ID" value="NZ_JACYTN010000006.1"/>
</dbReference>